<accession>A0A917LIK8</accession>
<dbReference type="EMBL" id="BMJT01000008">
    <property type="protein sequence ID" value="GGG28871.1"/>
    <property type="molecule type" value="Genomic_DNA"/>
</dbReference>
<gene>
    <name evidence="1" type="ORF">GCM10007425_24310</name>
</gene>
<reference evidence="1" key="1">
    <citation type="journal article" date="2014" name="Int. J. Syst. Evol. Microbiol.">
        <title>Complete genome sequence of Corynebacterium casei LMG S-19264T (=DSM 44701T), isolated from a smear-ripened cheese.</title>
        <authorList>
            <consortium name="US DOE Joint Genome Institute (JGI-PGF)"/>
            <person name="Walter F."/>
            <person name="Albersmeier A."/>
            <person name="Kalinowski J."/>
            <person name="Ruckert C."/>
        </authorList>
    </citation>
    <scope>NUCLEOTIDE SEQUENCE</scope>
    <source>
        <strain evidence="1">CGMCC 1.15760</strain>
    </source>
</reference>
<dbReference type="RefSeq" id="WP_188615332.1">
    <property type="nucleotide sequence ID" value="NZ_BMJT01000008.1"/>
</dbReference>
<reference evidence="1" key="2">
    <citation type="submission" date="2020-09" db="EMBL/GenBank/DDBJ databases">
        <authorList>
            <person name="Sun Q."/>
            <person name="Zhou Y."/>
        </authorList>
    </citation>
    <scope>NUCLEOTIDE SEQUENCE</scope>
    <source>
        <strain evidence="1">CGMCC 1.15760</strain>
    </source>
</reference>
<keyword evidence="2" id="KW-1185">Reference proteome</keyword>
<sequence length="308" mass="35411">MLIEEKYVEEHRKLSKKLRYSATSQMILALTTAFIIKDVPFDEQRYDELKAEIKKQTSLFSGLRVSSYIILIPHLLEKDNIASAVEQLLVNYDLLLSQKFSRMDYTYVAALYVQDEAHAERAKQYYDALKKYHKFLTSYDDVPYAVLLTKDTKNIDAQVEAVAYYYNELAHKGLKKGNYLLWLAQLLTIKHTDYDTRLVDAVLNVIEELRSKGIKKQEKHYVIYGTLTLAEMTTEQLDVIIDLAKQLGALKLFKWYKDDAFFAAVQIATSMKAKSLDDTTYITFVTALQALIHMQQAAATTVISTTHS</sequence>
<evidence type="ECO:0000313" key="2">
    <source>
        <dbReference type="Proteomes" id="UP000616608"/>
    </source>
</evidence>
<comment type="caution">
    <text evidence="1">The sequence shown here is derived from an EMBL/GenBank/DDBJ whole genome shotgun (WGS) entry which is preliminary data.</text>
</comment>
<name>A0A917LIK8_9BACI</name>
<evidence type="ECO:0000313" key="1">
    <source>
        <dbReference type="EMBL" id="GGG28871.1"/>
    </source>
</evidence>
<organism evidence="1 2">
    <name type="scientific">Lysinibacillus alkalisoli</name>
    <dbReference type="NCBI Taxonomy" id="1911548"/>
    <lineage>
        <taxon>Bacteria</taxon>
        <taxon>Bacillati</taxon>
        <taxon>Bacillota</taxon>
        <taxon>Bacilli</taxon>
        <taxon>Bacillales</taxon>
        <taxon>Bacillaceae</taxon>
        <taxon>Lysinibacillus</taxon>
    </lineage>
</organism>
<protein>
    <recommendedName>
        <fullName evidence="3">DUF4003 family protein</fullName>
    </recommendedName>
</protein>
<dbReference type="Proteomes" id="UP000616608">
    <property type="component" value="Unassembled WGS sequence"/>
</dbReference>
<dbReference type="AlphaFoldDB" id="A0A917LIK8"/>
<evidence type="ECO:0008006" key="3">
    <source>
        <dbReference type="Google" id="ProtNLM"/>
    </source>
</evidence>
<proteinExistence type="predicted"/>
<dbReference type="InterPro" id="IPR025062">
    <property type="entry name" value="DUF4003"/>
</dbReference>
<dbReference type="Pfam" id="PF13170">
    <property type="entry name" value="DUF4003"/>
    <property type="match status" value="1"/>
</dbReference>